<evidence type="ECO:0000256" key="9">
    <source>
        <dbReference type="HAMAP-Rule" id="MF_00406"/>
    </source>
</evidence>
<proteinExistence type="inferred from homology"/>
<keyword evidence="11" id="KW-1185">Reference proteome</keyword>
<dbReference type="GO" id="GO:0006633">
    <property type="term" value="P:fatty acid biosynthetic process"/>
    <property type="evidence" value="ECO:0007669"/>
    <property type="project" value="UniProtKB-UniRule"/>
</dbReference>
<evidence type="ECO:0000313" key="10">
    <source>
        <dbReference type="EMBL" id="TFH68880.1"/>
    </source>
</evidence>
<comment type="caution">
    <text evidence="10">The sequence shown here is derived from an EMBL/GenBank/DDBJ whole genome shotgun (WGS) entry which is preliminary data.</text>
</comment>
<name>A0A4Y8UJJ4_9GAMM</name>
<gene>
    <name evidence="9 10" type="primary">fabZ</name>
    <name evidence="10" type="ORF">E3W66_02705</name>
</gene>
<dbReference type="NCBIfam" id="NF000582">
    <property type="entry name" value="PRK00006.1"/>
    <property type="match status" value="1"/>
</dbReference>
<dbReference type="GO" id="GO:0019171">
    <property type="term" value="F:(3R)-hydroxyacyl-[acyl-carrier-protein] dehydratase activity"/>
    <property type="evidence" value="ECO:0007669"/>
    <property type="project" value="UniProtKB-EC"/>
</dbReference>
<dbReference type="InterPro" id="IPR010084">
    <property type="entry name" value="FabZ"/>
</dbReference>
<dbReference type="InterPro" id="IPR013114">
    <property type="entry name" value="FabA_FabZ"/>
</dbReference>
<evidence type="ECO:0000313" key="11">
    <source>
        <dbReference type="Proteomes" id="UP000298133"/>
    </source>
</evidence>
<comment type="similarity">
    <text evidence="2 9">Belongs to the thioester dehydratase family. FabZ subfamily.</text>
</comment>
<comment type="catalytic activity">
    <reaction evidence="9">
        <text>a (3R)-hydroxyacyl-[ACP] = a (2E)-enoyl-[ACP] + H2O</text>
        <dbReference type="Rhea" id="RHEA:13097"/>
        <dbReference type="Rhea" id="RHEA-COMP:9925"/>
        <dbReference type="Rhea" id="RHEA-COMP:9945"/>
        <dbReference type="ChEBI" id="CHEBI:15377"/>
        <dbReference type="ChEBI" id="CHEBI:78784"/>
        <dbReference type="ChEBI" id="CHEBI:78827"/>
        <dbReference type="EC" id="4.2.1.59"/>
    </reaction>
</comment>
<dbReference type="PANTHER" id="PTHR30272:SF1">
    <property type="entry name" value="3-HYDROXYACYL-[ACYL-CARRIER-PROTEIN] DEHYDRATASE"/>
    <property type="match status" value="1"/>
</dbReference>
<protein>
    <recommendedName>
        <fullName evidence="9">3-hydroxyacyl-[acyl-carrier-protein] dehydratase FabZ</fullName>
        <ecNumber evidence="9">4.2.1.59</ecNumber>
    </recommendedName>
    <alternativeName>
        <fullName evidence="9">(3R)-hydroxymyristoyl-[acyl-carrier-protein] dehydratase</fullName>
        <shortName evidence="9">(3R)-hydroxymyristoyl-ACP dehydrase</shortName>
    </alternativeName>
    <alternativeName>
        <fullName evidence="9">Beta-hydroxyacyl-ACP dehydratase</fullName>
    </alternativeName>
</protein>
<dbReference type="GO" id="GO:0005737">
    <property type="term" value="C:cytoplasm"/>
    <property type="evidence" value="ECO:0007669"/>
    <property type="project" value="UniProtKB-SubCell"/>
</dbReference>
<evidence type="ECO:0000256" key="1">
    <source>
        <dbReference type="ARBA" id="ARBA00004496"/>
    </source>
</evidence>
<comment type="function">
    <text evidence="8 9">Involved in unsaturated fatty acids biosynthesis. Catalyzes the dehydration of short chain beta-hydroxyacyl-ACPs and long chain saturated and unsaturated beta-hydroxyacyl-ACPs.</text>
</comment>
<dbReference type="HAMAP" id="MF_00406">
    <property type="entry name" value="FabZ"/>
    <property type="match status" value="1"/>
</dbReference>
<evidence type="ECO:0000256" key="5">
    <source>
        <dbReference type="ARBA" id="ARBA00022556"/>
    </source>
</evidence>
<keyword evidence="7 9" id="KW-0456">Lyase</keyword>
<evidence type="ECO:0000256" key="7">
    <source>
        <dbReference type="ARBA" id="ARBA00023239"/>
    </source>
</evidence>
<dbReference type="NCBIfam" id="TIGR01750">
    <property type="entry name" value="fabZ"/>
    <property type="match status" value="1"/>
</dbReference>
<dbReference type="GO" id="GO:0016020">
    <property type="term" value="C:membrane"/>
    <property type="evidence" value="ECO:0007669"/>
    <property type="project" value="GOC"/>
</dbReference>
<dbReference type="OrthoDB" id="9772788at2"/>
<dbReference type="AlphaFoldDB" id="A0A4Y8UJJ4"/>
<evidence type="ECO:0000256" key="3">
    <source>
        <dbReference type="ARBA" id="ARBA00022490"/>
    </source>
</evidence>
<dbReference type="Gene3D" id="3.10.129.10">
    <property type="entry name" value="Hotdog Thioesterase"/>
    <property type="match status" value="1"/>
</dbReference>
<accession>A0A4Y8UJJ4</accession>
<sequence>MDLNQIKALLPHRYPFLLVDRVEELVEGEYIVAYKNITANEEVFNGHFPGAPIFPGVMIVEAMAQAAGILGFATTKTTAEDGKLYLFAGIDNCRFKRQVVPGDKLLLRAEVVGVKRNIWRFAVTATVDGQTAAEATLLCAYRDRD</sequence>
<evidence type="ECO:0000256" key="6">
    <source>
        <dbReference type="ARBA" id="ARBA00023098"/>
    </source>
</evidence>
<dbReference type="CDD" id="cd01288">
    <property type="entry name" value="FabZ"/>
    <property type="match status" value="1"/>
</dbReference>
<dbReference type="InterPro" id="IPR029069">
    <property type="entry name" value="HotDog_dom_sf"/>
</dbReference>
<dbReference type="EC" id="4.2.1.59" evidence="9"/>
<organism evidence="10 11">
    <name type="scientific">Gammaproteobacteria bacterium LSUCC0057</name>
    <dbReference type="NCBI Taxonomy" id="2559237"/>
    <lineage>
        <taxon>Bacteria</taxon>
        <taxon>Pseudomonadati</taxon>
        <taxon>Pseudomonadota</taxon>
        <taxon>Gammaproteobacteria</taxon>
        <taxon>Cellvibrionales</taxon>
        <taxon>Porticoccaceae</taxon>
        <taxon>SAR92 clade</taxon>
    </lineage>
</organism>
<keyword evidence="4 9" id="KW-0444">Lipid biosynthesis</keyword>
<dbReference type="Proteomes" id="UP000298133">
    <property type="component" value="Unassembled WGS sequence"/>
</dbReference>
<reference evidence="10 11" key="1">
    <citation type="submission" date="2019-03" db="EMBL/GenBank/DDBJ databases">
        <title>Draft genome of Gammaproteobacteria bacterium LSUCC0057, a member of the SAR92 clade.</title>
        <authorList>
            <person name="Lanclos V.C."/>
            <person name="Doiron C."/>
            <person name="Henson M.W."/>
            <person name="Thrash J.C."/>
        </authorList>
    </citation>
    <scope>NUCLEOTIDE SEQUENCE [LARGE SCALE GENOMIC DNA]</scope>
    <source>
        <strain evidence="10 11">LSUCC0057</strain>
    </source>
</reference>
<dbReference type="GO" id="GO:0009245">
    <property type="term" value="P:lipid A biosynthetic process"/>
    <property type="evidence" value="ECO:0007669"/>
    <property type="project" value="UniProtKB-UniRule"/>
</dbReference>
<evidence type="ECO:0000256" key="2">
    <source>
        <dbReference type="ARBA" id="ARBA00009174"/>
    </source>
</evidence>
<keyword evidence="6 9" id="KW-0443">Lipid metabolism</keyword>
<evidence type="ECO:0000256" key="4">
    <source>
        <dbReference type="ARBA" id="ARBA00022516"/>
    </source>
</evidence>
<dbReference type="EMBL" id="SPIA01000001">
    <property type="protein sequence ID" value="TFH68880.1"/>
    <property type="molecule type" value="Genomic_DNA"/>
</dbReference>
<dbReference type="PANTHER" id="PTHR30272">
    <property type="entry name" value="3-HYDROXYACYL-[ACYL-CARRIER-PROTEIN] DEHYDRATASE"/>
    <property type="match status" value="1"/>
</dbReference>
<dbReference type="FunFam" id="3.10.129.10:FF:000001">
    <property type="entry name" value="3-hydroxyacyl-[acyl-carrier-protein] dehydratase FabZ"/>
    <property type="match status" value="1"/>
</dbReference>
<comment type="subcellular location">
    <subcellularLocation>
        <location evidence="1 9">Cytoplasm</location>
    </subcellularLocation>
</comment>
<dbReference type="SUPFAM" id="SSF54637">
    <property type="entry name" value="Thioesterase/thiol ester dehydrase-isomerase"/>
    <property type="match status" value="1"/>
</dbReference>
<keyword evidence="5 9" id="KW-0441">Lipid A biosynthesis</keyword>
<evidence type="ECO:0000256" key="8">
    <source>
        <dbReference type="ARBA" id="ARBA00025049"/>
    </source>
</evidence>
<keyword evidence="3 9" id="KW-0963">Cytoplasm</keyword>
<dbReference type="Pfam" id="PF07977">
    <property type="entry name" value="FabA"/>
    <property type="match status" value="1"/>
</dbReference>
<feature type="active site" evidence="9">
    <location>
        <position position="47"/>
    </location>
</feature>